<dbReference type="EMBL" id="JBBLZC010000014">
    <property type="protein sequence ID" value="MEK0084440.1"/>
    <property type="molecule type" value="Genomic_DNA"/>
</dbReference>
<accession>A0ABU8XTB0</accession>
<evidence type="ECO:0000256" key="1">
    <source>
        <dbReference type="SAM" id="MobiDB-lite"/>
    </source>
</evidence>
<gene>
    <name evidence="2" type="ORF">U1T56_14885</name>
</gene>
<comment type="caution">
    <text evidence="2">The sequence shown here is derived from an EMBL/GenBank/DDBJ whole genome shotgun (WGS) entry which is preliminary data.</text>
</comment>
<evidence type="ECO:0000313" key="3">
    <source>
        <dbReference type="Proteomes" id="UP001375743"/>
    </source>
</evidence>
<sequence length="438" mass="46920">MEGSSDTNRIERDLEHTRSRLDATIDALQQKLSPGQMVDEAFAWFREGGGAEFGRNLARTVRDHPMPVALIGVGLAWLAVSSARERSGGSYDSSRGAEPYDRDERSRGYVGRETPAYGPRAYAGSSYGATVPHQPMPYEAAAYEDLATKARDAGSRVERRTGESEESYRERVYAAKASVLGVTRQASESLSAFVDRVETALSAAADRFRQAAQRAGDMASDMAERVTSTASSMSSRAGDTADRGKAGLRSLYGYGQSAAYGVRDSASYAAWRARDVGSRTADYLQDQPLLMGVLGVTVGAILGMLIPPTRYEREMLGSIRQDFKEQAREMAGQAGQGVMRAAEAMLDTAHDAARREGLADMSPSGVVAGARQQVADAAGRVRTVVEETVTAGREALERELSPEASDQQQRDRTDGDTTAMTSGTTGGAGEHGDRRAGT</sequence>
<feature type="compositionally biased region" description="Basic and acidic residues" evidence="1">
    <location>
        <begin position="98"/>
        <end position="107"/>
    </location>
</feature>
<reference evidence="2 3" key="1">
    <citation type="submission" date="2024-01" db="EMBL/GenBank/DDBJ databases">
        <title>Multi-omics insights into the function and evolution of sodium benzoate biodegradation pathways in Benzoatithermus flavus gen. nov., sp. nov. from hot spring.</title>
        <authorList>
            <person name="Hu C.-J."/>
            <person name="Li W.-J."/>
        </authorList>
    </citation>
    <scope>NUCLEOTIDE SEQUENCE [LARGE SCALE GENOMIC DNA]</scope>
    <source>
        <strain evidence="2 3">SYSU G07066</strain>
    </source>
</reference>
<dbReference type="Proteomes" id="UP001375743">
    <property type="component" value="Unassembled WGS sequence"/>
</dbReference>
<feature type="region of interest" description="Disordered" evidence="1">
    <location>
        <begin position="86"/>
        <end position="114"/>
    </location>
</feature>
<protein>
    <submittedName>
        <fullName evidence="2">DUF3618 domain-containing protein</fullName>
    </submittedName>
</protein>
<organism evidence="2 3">
    <name type="scientific">Benzoatithermus flavus</name>
    <dbReference type="NCBI Taxonomy" id="3108223"/>
    <lineage>
        <taxon>Bacteria</taxon>
        <taxon>Pseudomonadati</taxon>
        <taxon>Pseudomonadota</taxon>
        <taxon>Alphaproteobacteria</taxon>
        <taxon>Geminicoccales</taxon>
        <taxon>Geminicoccaceae</taxon>
        <taxon>Benzoatithermus</taxon>
    </lineage>
</organism>
<name>A0ABU8XTB0_9PROT</name>
<dbReference type="RefSeq" id="WP_418160295.1">
    <property type="nucleotide sequence ID" value="NZ_JBBLZC010000014.1"/>
</dbReference>
<dbReference type="Pfam" id="PF12277">
    <property type="entry name" value="DUF3618"/>
    <property type="match status" value="1"/>
</dbReference>
<keyword evidence="3" id="KW-1185">Reference proteome</keyword>
<dbReference type="InterPro" id="IPR022062">
    <property type="entry name" value="DUF3618"/>
</dbReference>
<evidence type="ECO:0000313" key="2">
    <source>
        <dbReference type="EMBL" id="MEK0084440.1"/>
    </source>
</evidence>
<proteinExistence type="predicted"/>
<feature type="region of interest" description="Disordered" evidence="1">
    <location>
        <begin position="393"/>
        <end position="438"/>
    </location>
</feature>